<name>A0ACB0JKL1_TRIPR</name>
<evidence type="ECO:0000313" key="2">
    <source>
        <dbReference type="Proteomes" id="UP001177021"/>
    </source>
</evidence>
<proteinExistence type="predicted"/>
<protein>
    <submittedName>
        <fullName evidence="1">Uncharacterized protein</fullName>
    </submittedName>
</protein>
<accession>A0ACB0JKL1</accession>
<evidence type="ECO:0000313" key="1">
    <source>
        <dbReference type="EMBL" id="CAJ2644169.1"/>
    </source>
</evidence>
<dbReference type="EMBL" id="CASHSV030000034">
    <property type="protein sequence ID" value="CAJ2644169.1"/>
    <property type="molecule type" value="Genomic_DNA"/>
</dbReference>
<keyword evidence="2" id="KW-1185">Reference proteome</keyword>
<comment type="caution">
    <text evidence="1">The sequence shown here is derived from an EMBL/GenBank/DDBJ whole genome shotgun (WGS) entry which is preliminary data.</text>
</comment>
<reference evidence="1" key="1">
    <citation type="submission" date="2023-10" db="EMBL/GenBank/DDBJ databases">
        <authorList>
            <person name="Rodriguez Cubillos JULIANA M."/>
            <person name="De Vega J."/>
        </authorList>
    </citation>
    <scope>NUCLEOTIDE SEQUENCE</scope>
</reference>
<organism evidence="1 2">
    <name type="scientific">Trifolium pratense</name>
    <name type="common">Red clover</name>
    <dbReference type="NCBI Taxonomy" id="57577"/>
    <lineage>
        <taxon>Eukaryota</taxon>
        <taxon>Viridiplantae</taxon>
        <taxon>Streptophyta</taxon>
        <taxon>Embryophyta</taxon>
        <taxon>Tracheophyta</taxon>
        <taxon>Spermatophyta</taxon>
        <taxon>Magnoliopsida</taxon>
        <taxon>eudicotyledons</taxon>
        <taxon>Gunneridae</taxon>
        <taxon>Pentapetalae</taxon>
        <taxon>rosids</taxon>
        <taxon>fabids</taxon>
        <taxon>Fabales</taxon>
        <taxon>Fabaceae</taxon>
        <taxon>Papilionoideae</taxon>
        <taxon>50 kb inversion clade</taxon>
        <taxon>NPAAA clade</taxon>
        <taxon>Hologalegina</taxon>
        <taxon>IRL clade</taxon>
        <taxon>Trifolieae</taxon>
        <taxon>Trifolium</taxon>
    </lineage>
</organism>
<sequence>MASYYFLLFFLVAAFAISGADGKEKLSTDFYCSSCPELLSIVNNGIIAAIKKETRIGASLLRLHFHDCFVNGCDASILLDDTSSFIGEKTAAANNNSARGFNVIDDIKAKVEKACPRAVSCADILALAARDSVVHLGGPSWKVGLGRRDSITASRSDANNSIPAPFLNLSALKTNFANQGLSVKDLVALSGSHTIGLARCVQFRAHIYNDSNINALYAKSLQNKCPRSGNDNVHEPLDHQTPTHFDNLYFKNLLAKKALLHSDQELFNGSSTTDNLVKKYATNNDAFFKAFAKGMVKLSSIKPLTGSKGQIRLNCRKAN</sequence>
<dbReference type="Proteomes" id="UP001177021">
    <property type="component" value="Unassembled WGS sequence"/>
</dbReference>
<gene>
    <name evidence="1" type="ORF">MILVUS5_LOCUS13264</name>
</gene>